<accession>A0A6P8BJX0</accession>
<organism evidence="2 3">
    <name type="scientific">Pyricularia grisea</name>
    <name type="common">Crabgrass-specific blast fungus</name>
    <name type="synonym">Magnaporthe grisea</name>
    <dbReference type="NCBI Taxonomy" id="148305"/>
    <lineage>
        <taxon>Eukaryota</taxon>
        <taxon>Fungi</taxon>
        <taxon>Dikarya</taxon>
        <taxon>Ascomycota</taxon>
        <taxon>Pezizomycotina</taxon>
        <taxon>Sordariomycetes</taxon>
        <taxon>Sordariomycetidae</taxon>
        <taxon>Magnaporthales</taxon>
        <taxon>Pyriculariaceae</taxon>
        <taxon>Pyricularia</taxon>
    </lineage>
</organism>
<keyword evidence="2" id="KW-1185">Reference proteome</keyword>
<dbReference type="GeneID" id="41955807"/>
<name>A0A6P8BJX0_PYRGI</name>
<reference evidence="3" key="1">
    <citation type="journal article" date="2019" name="Mol. Biol. Evol.">
        <title>Blast fungal genomes show frequent chromosomal changes, gene gains and losses, and effector gene turnover.</title>
        <authorList>
            <person name="Gomez Luciano L.B."/>
            <person name="Jason Tsai I."/>
            <person name="Chuma I."/>
            <person name="Tosa Y."/>
            <person name="Chen Y.H."/>
            <person name="Li J.Y."/>
            <person name="Li M.Y."/>
            <person name="Jade Lu M.Y."/>
            <person name="Nakayashiki H."/>
            <person name="Li W.H."/>
        </authorList>
    </citation>
    <scope>NUCLEOTIDE SEQUENCE</scope>
    <source>
        <strain evidence="3">NI907</strain>
    </source>
</reference>
<evidence type="ECO:0000313" key="2">
    <source>
        <dbReference type="Proteomes" id="UP000515153"/>
    </source>
</evidence>
<gene>
    <name evidence="3" type="ORF">PgNI_00816</name>
</gene>
<dbReference type="Proteomes" id="UP000515153">
    <property type="component" value="Unplaced"/>
</dbReference>
<evidence type="ECO:0000313" key="3">
    <source>
        <dbReference type="RefSeq" id="XP_030987299.1"/>
    </source>
</evidence>
<sequence length="156" mass="17394">MTGVEASLRAFLEVLDKDGKQARDSSPSQTQSRRYKNKRIPRLKTTSLEEMEKETNGARERYAPEPLTEIIILDEKATSPVVSETCRQLRISEDTWSVISELDLGFSGKPIIHSADFVHVYTELKKLQVDAPPDTELKSGLSQLLALIDSEMSGSA</sequence>
<feature type="region of interest" description="Disordered" evidence="1">
    <location>
        <begin position="18"/>
        <end position="39"/>
    </location>
</feature>
<reference evidence="3" key="3">
    <citation type="submission" date="2025-08" db="UniProtKB">
        <authorList>
            <consortium name="RefSeq"/>
        </authorList>
    </citation>
    <scope>IDENTIFICATION</scope>
    <source>
        <strain evidence="3">NI907</strain>
    </source>
</reference>
<dbReference type="KEGG" id="pgri:PgNI_00816"/>
<reference evidence="3" key="2">
    <citation type="submission" date="2019-10" db="EMBL/GenBank/DDBJ databases">
        <authorList>
            <consortium name="NCBI Genome Project"/>
        </authorList>
    </citation>
    <scope>NUCLEOTIDE SEQUENCE</scope>
    <source>
        <strain evidence="3">NI907</strain>
    </source>
</reference>
<dbReference type="AlphaFoldDB" id="A0A6P8BJX0"/>
<proteinExistence type="predicted"/>
<protein>
    <submittedName>
        <fullName evidence="3">Uncharacterized protein</fullName>
    </submittedName>
</protein>
<dbReference type="RefSeq" id="XP_030987299.1">
    <property type="nucleotide sequence ID" value="XM_031120893.1"/>
</dbReference>
<evidence type="ECO:0000256" key="1">
    <source>
        <dbReference type="SAM" id="MobiDB-lite"/>
    </source>
</evidence>